<organism evidence="1 2">
    <name type="scientific">Molorchus minor</name>
    <dbReference type="NCBI Taxonomy" id="1323400"/>
    <lineage>
        <taxon>Eukaryota</taxon>
        <taxon>Metazoa</taxon>
        <taxon>Ecdysozoa</taxon>
        <taxon>Arthropoda</taxon>
        <taxon>Hexapoda</taxon>
        <taxon>Insecta</taxon>
        <taxon>Pterygota</taxon>
        <taxon>Neoptera</taxon>
        <taxon>Endopterygota</taxon>
        <taxon>Coleoptera</taxon>
        <taxon>Polyphaga</taxon>
        <taxon>Cucujiformia</taxon>
        <taxon>Chrysomeloidea</taxon>
        <taxon>Cerambycidae</taxon>
        <taxon>Lamiinae</taxon>
        <taxon>Monochamini</taxon>
        <taxon>Molorchus</taxon>
    </lineage>
</organism>
<reference evidence="1" key="1">
    <citation type="journal article" date="2023" name="Insect Mol. Biol.">
        <title>Genome sequencing provides insights into the evolution of gene families encoding plant cell wall-degrading enzymes in longhorned beetles.</title>
        <authorList>
            <person name="Shin N.R."/>
            <person name="Okamura Y."/>
            <person name="Kirsch R."/>
            <person name="Pauchet Y."/>
        </authorList>
    </citation>
    <scope>NUCLEOTIDE SEQUENCE</scope>
    <source>
        <strain evidence="1">MMC_N1</strain>
    </source>
</reference>
<comment type="caution">
    <text evidence="1">The sequence shown here is derived from an EMBL/GenBank/DDBJ whole genome shotgun (WGS) entry which is preliminary data.</text>
</comment>
<dbReference type="Proteomes" id="UP001162164">
    <property type="component" value="Unassembled WGS sequence"/>
</dbReference>
<sequence length="69" mass="7920">MSQQCLNYSEHRSNTQSGGIVEYWTAQQCQYGKTATPHLFCHTGSELNRTLQPCLVSMEVWYNEGLCIF</sequence>
<protein>
    <submittedName>
        <fullName evidence="1">Uncharacterized protein</fullName>
    </submittedName>
</protein>
<gene>
    <name evidence="1" type="ORF">NQ317_001439</name>
</gene>
<evidence type="ECO:0000313" key="2">
    <source>
        <dbReference type="Proteomes" id="UP001162164"/>
    </source>
</evidence>
<proteinExistence type="predicted"/>
<accession>A0ABQ9JNI3</accession>
<evidence type="ECO:0000313" key="1">
    <source>
        <dbReference type="EMBL" id="KAJ8978967.1"/>
    </source>
</evidence>
<keyword evidence="2" id="KW-1185">Reference proteome</keyword>
<name>A0ABQ9JNI3_9CUCU</name>
<dbReference type="EMBL" id="JAPWTJ010000386">
    <property type="protein sequence ID" value="KAJ8978967.1"/>
    <property type="molecule type" value="Genomic_DNA"/>
</dbReference>